<dbReference type="Pfam" id="PF03413">
    <property type="entry name" value="PepSY"/>
    <property type="match status" value="1"/>
</dbReference>
<evidence type="ECO:0000256" key="1">
    <source>
        <dbReference type="SAM" id="Phobius"/>
    </source>
</evidence>
<reference evidence="4 5" key="1">
    <citation type="submission" date="2024-06" db="EMBL/GenBank/DDBJ databases">
        <title>Genomic Encyclopedia of Type Strains, Phase IV (KMG-IV): sequencing the most valuable type-strain genomes for metagenomic binning, comparative biology and taxonomic classification.</title>
        <authorList>
            <person name="Goeker M."/>
        </authorList>
    </citation>
    <scope>NUCLEOTIDE SEQUENCE [LARGE SCALE GENOMIC DNA]</scope>
    <source>
        <strain evidence="4 5">DSM 28302</strain>
    </source>
</reference>
<dbReference type="Pfam" id="PF17881">
    <property type="entry name" value="TseB"/>
    <property type="match status" value="1"/>
</dbReference>
<keyword evidence="1" id="KW-0472">Membrane</keyword>
<dbReference type="Proteomes" id="UP001549037">
    <property type="component" value="Unassembled WGS sequence"/>
</dbReference>
<feature type="transmembrane region" description="Helical" evidence="1">
    <location>
        <begin position="16"/>
        <end position="39"/>
    </location>
</feature>
<dbReference type="Gene3D" id="3.10.450.40">
    <property type="match status" value="2"/>
</dbReference>
<proteinExistence type="predicted"/>
<keyword evidence="1" id="KW-0812">Transmembrane</keyword>
<evidence type="ECO:0000259" key="2">
    <source>
        <dbReference type="Pfam" id="PF03413"/>
    </source>
</evidence>
<evidence type="ECO:0000313" key="4">
    <source>
        <dbReference type="EMBL" id="MET3634181.1"/>
    </source>
</evidence>
<name>A0ABV2JHD2_9STRE</name>
<sequence>MGKRKRKRVLSTKEQFIIGLGLVFFVLFLSTILVIFFSMKPNIDTQNMVKAVATKEAQLTSVSRIDRYNGQTSYYSVFGKTAQDENVVVVIGIKDKDIHIIPTKEGISRQAAEQIAKENGAKSVKATLGYMDDKPIWEVASGTTYYIIDFKTGDLVKTEGI</sequence>
<dbReference type="EMBL" id="JBEPLN010000010">
    <property type="protein sequence ID" value="MET3634181.1"/>
    <property type="molecule type" value="Genomic_DNA"/>
</dbReference>
<feature type="domain" description="PepSY" evidence="2">
    <location>
        <begin position="107"/>
        <end position="159"/>
    </location>
</feature>
<dbReference type="InterPro" id="IPR025711">
    <property type="entry name" value="PepSY"/>
</dbReference>
<keyword evidence="1" id="KW-1133">Transmembrane helix</keyword>
<accession>A0ABV2JHD2</accession>
<dbReference type="SUPFAM" id="SSF54403">
    <property type="entry name" value="Cystatin/monellin"/>
    <property type="match status" value="2"/>
</dbReference>
<evidence type="ECO:0000313" key="5">
    <source>
        <dbReference type="Proteomes" id="UP001549037"/>
    </source>
</evidence>
<comment type="caution">
    <text evidence="4">The sequence shown here is derived from an EMBL/GenBank/DDBJ whole genome shotgun (WGS) entry which is preliminary data.</text>
</comment>
<dbReference type="RefSeq" id="WP_354368318.1">
    <property type="nucleotide sequence ID" value="NZ_JBEPLN010000010.1"/>
</dbReference>
<feature type="domain" description="Cell wall elongation regulator TseB-like" evidence="3">
    <location>
        <begin position="51"/>
        <end position="91"/>
    </location>
</feature>
<dbReference type="InterPro" id="IPR041401">
    <property type="entry name" value="TseB-like_dom"/>
</dbReference>
<keyword evidence="5" id="KW-1185">Reference proteome</keyword>
<organism evidence="4 5">
    <name type="scientific">Streptococcus porcorum</name>
    <dbReference type="NCBI Taxonomy" id="701526"/>
    <lineage>
        <taxon>Bacteria</taxon>
        <taxon>Bacillati</taxon>
        <taxon>Bacillota</taxon>
        <taxon>Bacilli</taxon>
        <taxon>Lactobacillales</taxon>
        <taxon>Streptococcaceae</taxon>
        <taxon>Streptococcus</taxon>
    </lineage>
</organism>
<gene>
    <name evidence="4" type="ORF">ABID28_000818</name>
</gene>
<dbReference type="InterPro" id="IPR046350">
    <property type="entry name" value="Cystatin_sf"/>
</dbReference>
<evidence type="ECO:0000259" key="3">
    <source>
        <dbReference type="Pfam" id="PF17881"/>
    </source>
</evidence>
<protein>
    <submittedName>
        <fullName evidence="4">Uncharacterized protein YpmB</fullName>
    </submittedName>
</protein>